<accession>A0A403MSE6</accession>
<sequence length="83" mass="9283">MNTTTLTLSTQWQKVSDDSKTVVLQLMSGDAAFCVSVNKPADDADWHFMPHLELITITPPTSIWARSTHTYKTDTRLTVSTVE</sequence>
<protein>
    <submittedName>
        <fullName evidence="1">Uncharacterized protein</fullName>
    </submittedName>
</protein>
<dbReference type="AlphaFoldDB" id="A0A403MSE6"/>
<reference evidence="1" key="1">
    <citation type="submission" date="2018-10" db="EMBL/GenBank/DDBJ databases">
        <authorList>
            <consortium name="PulseNet: The National Subtyping Network for Foodborne Disease Surveillance"/>
            <person name="Tarr C.L."/>
            <person name="Trees E."/>
            <person name="Katz L.S."/>
            <person name="Carleton-Romer H.A."/>
            <person name="Stroika S."/>
            <person name="Kucerova Z."/>
            <person name="Roache K.F."/>
            <person name="Sabol A.L."/>
            <person name="Besser J."/>
            <person name="Gerner-Smidt P."/>
        </authorList>
    </citation>
    <scope>NUCLEOTIDE SEQUENCE [LARGE SCALE GENOMIC DNA]</scope>
    <source>
        <strain evidence="1">PNUSAS038541</strain>
    </source>
</reference>
<proteinExistence type="predicted"/>
<evidence type="ECO:0000313" key="1">
    <source>
        <dbReference type="EMBL" id="MLV99476.1"/>
    </source>
</evidence>
<name>A0A403MSE6_SALER</name>
<gene>
    <name evidence="1" type="ORF">EAK82_04080</name>
</gene>
<comment type="caution">
    <text evidence="1">The sequence shown here is derived from an EMBL/GenBank/DDBJ whole genome shotgun (WGS) entry which is preliminary data.</text>
</comment>
<organism evidence="1">
    <name type="scientific">Salmonella enterica</name>
    <name type="common">Salmonella choleraesuis</name>
    <dbReference type="NCBI Taxonomy" id="28901"/>
    <lineage>
        <taxon>Bacteria</taxon>
        <taxon>Pseudomonadati</taxon>
        <taxon>Pseudomonadota</taxon>
        <taxon>Gammaproteobacteria</taxon>
        <taxon>Enterobacterales</taxon>
        <taxon>Enterobacteriaceae</taxon>
        <taxon>Salmonella</taxon>
    </lineage>
</organism>
<dbReference type="Proteomes" id="UP000885392">
    <property type="component" value="Unassembled WGS sequence"/>
</dbReference>
<dbReference type="EMBL" id="RVIJ01000002">
    <property type="protein sequence ID" value="MLV99476.1"/>
    <property type="molecule type" value="Genomic_DNA"/>
</dbReference>